<reference evidence="2 3" key="1">
    <citation type="submission" date="2021-06" db="EMBL/GenBank/DDBJ databases">
        <authorList>
            <person name="Palmer J.M."/>
        </authorList>
    </citation>
    <scope>NUCLEOTIDE SEQUENCE [LARGE SCALE GENOMIC DNA]</scope>
    <source>
        <strain evidence="2 3">GA_2019</strain>
        <tissue evidence="2">Muscle</tissue>
    </source>
</reference>
<dbReference type="Proteomes" id="UP001476798">
    <property type="component" value="Unassembled WGS sequence"/>
</dbReference>
<evidence type="ECO:0000259" key="1">
    <source>
        <dbReference type="PROSITE" id="PS50010"/>
    </source>
</evidence>
<keyword evidence="3" id="KW-1185">Reference proteome</keyword>
<dbReference type="EMBL" id="JAHRIO010060142">
    <property type="protein sequence ID" value="MEQ2177496.1"/>
    <property type="molecule type" value="Genomic_DNA"/>
</dbReference>
<proteinExistence type="predicted"/>
<protein>
    <recommendedName>
        <fullName evidence="1">DH domain-containing protein</fullName>
    </recommendedName>
</protein>
<dbReference type="InterPro" id="IPR035899">
    <property type="entry name" value="DBL_dom_sf"/>
</dbReference>
<name>A0ABV0P1D0_9TELE</name>
<dbReference type="PANTHER" id="PTHR12845:SF2">
    <property type="entry name" value="DH DOMAIN-CONTAINING PROTEIN-RELATED"/>
    <property type="match status" value="1"/>
</dbReference>
<evidence type="ECO:0000313" key="3">
    <source>
        <dbReference type="Proteomes" id="UP001476798"/>
    </source>
</evidence>
<dbReference type="PANTHER" id="PTHR12845">
    <property type="entry name" value="GUANINE NUCLEOTIDE EXCHANGE FACTOR"/>
    <property type="match status" value="1"/>
</dbReference>
<organism evidence="2 3">
    <name type="scientific">Goodea atripinnis</name>
    <dbReference type="NCBI Taxonomy" id="208336"/>
    <lineage>
        <taxon>Eukaryota</taxon>
        <taxon>Metazoa</taxon>
        <taxon>Chordata</taxon>
        <taxon>Craniata</taxon>
        <taxon>Vertebrata</taxon>
        <taxon>Euteleostomi</taxon>
        <taxon>Actinopterygii</taxon>
        <taxon>Neopterygii</taxon>
        <taxon>Teleostei</taxon>
        <taxon>Neoteleostei</taxon>
        <taxon>Acanthomorphata</taxon>
        <taxon>Ovalentaria</taxon>
        <taxon>Atherinomorphae</taxon>
        <taxon>Cyprinodontiformes</taxon>
        <taxon>Goodeidae</taxon>
        <taxon>Goodea</taxon>
    </lineage>
</organism>
<dbReference type="Gene3D" id="1.20.900.10">
    <property type="entry name" value="Dbl homology (DH) domain"/>
    <property type="match status" value="1"/>
</dbReference>
<accession>A0ABV0P1D0</accession>
<dbReference type="InterPro" id="IPR000219">
    <property type="entry name" value="DH_dom"/>
</dbReference>
<dbReference type="Pfam" id="PF00621">
    <property type="entry name" value="RhoGEF"/>
    <property type="match status" value="1"/>
</dbReference>
<dbReference type="InterPro" id="IPR047271">
    <property type="entry name" value="Ephexin-like"/>
</dbReference>
<comment type="caution">
    <text evidence="2">The sequence shown here is derived from an EMBL/GenBank/DDBJ whole genome shotgun (WGS) entry which is preliminary data.</text>
</comment>
<evidence type="ECO:0000313" key="2">
    <source>
        <dbReference type="EMBL" id="MEQ2177496.1"/>
    </source>
</evidence>
<dbReference type="SUPFAM" id="SSF48065">
    <property type="entry name" value="DBL homology domain (DH-domain)"/>
    <property type="match status" value="1"/>
</dbReference>
<dbReference type="PROSITE" id="PS50010">
    <property type="entry name" value="DH_2"/>
    <property type="match status" value="1"/>
</dbReference>
<gene>
    <name evidence="2" type="ORF">GOODEAATRI_004164</name>
</gene>
<feature type="domain" description="DH" evidence="1">
    <location>
        <begin position="1"/>
        <end position="77"/>
    </location>
</feature>
<sequence>MCAVPRNDNPNFKRIVESLEKSSVCQRLPLRSFLVLPFQRITRIKLLVQIIQESNDSIAEMKTIESLVSLSGKVEFVECKTLPLISQKRRLVREGPVTELMDFSLKQTERTIYLHLFNDHLLVSLQKE</sequence>